<keyword evidence="4" id="KW-1185">Reference proteome</keyword>
<proteinExistence type="inferred from homology"/>
<dbReference type="Pfam" id="PF00888">
    <property type="entry name" value="Cullin"/>
    <property type="match status" value="1"/>
</dbReference>
<dbReference type="Gene3D" id="1.20.1310.10">
    <property type="entry name" value="Cullin Repeats"/>
    <property type="match status" value="1"/>
</dbReference>
<dbReference type="Proteomes" id="UP001432216">
    <property type="component" value="Chromosome 13"/>
</dbReference>
<evidence type="ECO:0000259" key="2">
    <source>
        <dbReference type="Pfam" id="PF00888"/>
    </source>
</evidence>
<comment type="similarity">
    <text evidence="1">Belongs to the cullin family.</text>
</comment>
<reference evidence="3 4" key="1">
    <citation type="submission" date="2024-01" db="EMBL/GenBank/DDBJ databases">
        <title>Comparative genomics of Cryptococcus and Kwoniella reveals pathogenesis evolution and contrasting modes of karyotype evolution via chromosome fusion or intercentromeric recombination.</title>
        <authorList>
            <person name="Coelho M.A."/>
            <person name="David-Palma M."/>
            <person name="Shea T."/>
            <person name="Bowers K."/>
            <person name="McGinley-Smith S."/>
            <person name="Mohammad A.W."/>
            <person name="Gnirke A."/>
            <person name="Yurkov A.M."/>
            <person name="Nowrousian M."/>
            <person name="Sun S."/>
            <person name="Cuomo C.A."/>
            <person name="Heitman J."/>
        </authorList>
    </citation>
    <scope>NUCLEOTIDE SEQUENCE [LARGE SCALE GENOMIC DNA]</scope>
    <source>
        <strain evidence="3 4">7685027</strain>
    </source>
</reference>
<evidence type="ECO:0000313" key="4">
    <source>
        <dbReference type="Proteomes" id="UP001432216"/>
    </source>
</evidence>
<accession>A0ABZ2B6E7</accession>
<dbReference type="RefSeq" id="XP_064724232.1">
    <property type="nucleotide sequence ID" value="XM_064868160.1"/>
</dbReference>
<feature type="domain" description="Cullin N-terminal" evidence="2">
    <location>
        <begin position="79"/>
        <end position="193"/>
    </location>
</feature>
<dbReference type="InterPro" id="IPR001373">
    <property type="entry name" value="Cullin_N"/>
</dbReference>
<name>A0ABZ2B6E7_9TREE</name>
<dbReference type="GeneID" id="89993145"/>
<sequence length="210" mass="23803">MAAVDTSSSDMFSNKPLPQDFAIMLNIRLKLASSLSRLAWSYSLCSKSSNSAEDVENQLGFEPTEADVPPEMADLDTQWAFIRTGIERIMPGPGKSSEVISYHYYGLFYSSIYRYCTTSQKVSPEQGSQLSNENLYKHLIQWLGLYCDGITQQIDNLEDDQLLDFYGSEWGLFSSNVTHLNRLFSYLNRCWIKRSALQLVMEGARIPAFG</sequence>
<gene>
    <name evidence="3" type="ORF">IAS62_006377</name>
</gene>
<dbReference type="SUPFAM" id="SSF74788">
    <property type="entry name" value="Cullin repeat-like"/>
    <property type="match status" value="1"/>
</dbReference>
<dbReference type="EMBL" id="CP143818">
    <property type="protein sequence ID" value="WVO24993.1"/>
    <property type="molecule type" value="Genomic_DNA"/>
</dbReference>
<organism evidence="3 4">
    <name type="scientific">Cryptococcus decagattii</name>
    <dbReference type="NCBI Taxonomy" id="1859122"/>
    <lineage>
        <taxon>Eukaryota</taxon>
        <taxon>Fungi</taxon>
        <taxon>Dikarya</taxon>
        <taxon>Basidiomycota</taxon>
        <taxon>Agaricomycotina</taxon>
        <taxon>Tremellomycetes</taxon>
        <taxon>Tremellales</taxon>
        <taxon>Cryptococcaceae</taxon>
        <taxon>Cryptococcus</taxon>
        <taxon>Cryptococcus gattii species complex</taxon>
    </lineage>
</organism>
<evidence type="ECO:0000313" key="3">
    <source>
        <dbReference type="EMBL" id="WVO24993.1"/>
    </source>
</evidence>
<dbReference type="InterPro" id="IPR016159">
    <property type="entry name" value="Cullin_repeat-like_dom_sf"/>
</dbReference>
<evidence type="ECO:0000256" key="1">
    <source>
        <dbReference type="ARBA" id="ARBA00006019"/>
    </source>
</evidence>
<protein>
    <recommendedName>
        <fullName evidence="2">Cullin N-terminal domain-containing protein</fullName>
    </recommendedName>
</protein>